<evidence type="ECO:0000256" key="1">
    <source>
        <dbReference type="SAM" id="Coils"/>
    </source>
</evidence>
<evidence type="ECO:0000256" key="2">
    <source>
        <dbReference type="SAM" id="MobiDB-lite"/>
    </source>
</evidence>
<name>A0ABU8VF64_9BURK</name>
<accession>A0ABU8VF64</accession>
<dbReference type="RefSeq" id="WP_340357096.1">
    <property type="nucleotide sequence ID" value="NZ_JBBKZU010000004.1"/>
</dbReference>
<sequence>MTNKITLVGSLGGKSEEQSKLTTLLYGNRTVRAVCIDGALWLSAADVAHVLGFSGGSPVVDSTCGSDARYFPNHNASNRFRIIDGADLAQMIGKAPCGAFLARQFASWMFREAQPAVLGMFTRKDTLAANDEAPPRARANSQPKPIAGGDLMPMPAVSEPLTMSSREIAELTGKEHKNVLADIRKMLSELGKTSADFSANLPDAYGRPQAAYLLPKRETLILMSGYSIELRARIIDRWQELETAHGGQPARMLTEAERLMLQAQVMLKLERENVELRNAQERLRAVTARQAEKLECIADDVKLIADSKVHDAPPAGTETISSIRRRARVQHGLGADLVGWLIREAEDFRLPVVGQVRNPSENENAPPTCHLYQTRSATLAMERFMRDAKPVPGTQRDYTHPAYRSRFRLHKGGHLHVVK</sequence>
<gene>
    <name evidence="3" type="ORF">WKW77_12195</name>
</gene>
<evidence type="ECO:0000313" key="3">
    <source>
        <dbReference type="EMBL" id="MEJ8811832.1"/>
    </source>
</evidence>
<protein>
    <submittedName>
        <fullName evidence="3">Rha family transcriptional regulator</fullName>
    </submittedName>
</protein>
<keyword evidence="4" id="KW-1185">Reference proteome</keyword>
<dbReference type="InterPro" id="IPR014054">
    <property type="entry name" value="Phage_regulatory_Rha"/>
</dbReference>
<reference evidence="3 4" key="1">
    <citation type="submission" date="2024-03" db="EMBL/GenBank/DDBJ databases">
        <title>Novel species of the genus Variovorax.</title>
        <authorList>
            <person name="Liu Q."/>
            <person name="Xin Y.-H."/>
        </authorList>
    </citation>
    <scope>NUCLEOTIDE SEQUENCE [LARGE SCALE GENOMIC DNA]</scope>
    <source>
        <strain evidence="3 4">KACC 18899</strain>
    </source>
</reference>
<comment type="caution">
    <text evidence="3">The sequence shown here is derived from an EMBL/GenBank/DDBJ whole genome shotgun (WGS) entry which is preliminary data.</text>
</comment>
<organism evidence="3 4">
    <name type="scientific">Variovorax ureilyticus</name>
    <dbReference type="NCBI Taxonomy" id="1836198"/>
    <lineage>
        <taxon>Bacteria</taxon>
        <taxon>Pseudomonadati</taxon>
        <taxon>Pseudomonadota</taxon>
        <taxon>Betaproteobacteria</taxon>
        <taxon>Burkholderiales</taxon>
        <taxon>Comamonadaceae</taxon>
        <taxon>Variovorax</taxon>
    </lineage>
</organism>
<feature type="coiled-coil region" evidence="1">
    <location>
        <begin position="262"/>
        <end position="289"/>
    </location>
</feature>
<dbReference type="EMBL" id="JBBKZU010000004">
    <property type="protein sequence ID" value="MEJ8811832.1"/>
    <property type="molecule type" value="Genomic_DNA"/>
</dbReference>
<evidence type="ECO:0000313" key="4">
    <source>
        <dbReference type="Proteomes" id="UP001365846"/>
    </source>
</evidence>
<dbReference type="Proteomes" id="UP001365846">
    <property type="component" value="Unassembled WGS sequence"/>
</dbReference>
<keyword evidence="1" id="KW-0175">Coiled coil</keyword>
<dbReference type="Pfam" id="PF09669">
    <property type="entry name" value="Phage_pRha"/>
    <property type="match status" value="1"/>
</dbReference>
<proteinExistence type="predicted"/>
<feature type="region of interest" description="Disordered" evidence="2">
    <location>
        <begin position="130"/>
        <end position="151"/>
    </location>
</feature>